<dbReference type="GO" id="GO:0016491">
    <property type="term" value="F:oxidoreductase activity"/>
    <property type="evidence" value="ECO:0007669"/>
    <property type="project" value="UniProtKB-KW"/>
</dbReference>
<evidence type="ECO:0000313" key="5">
    <source>
        <dbReference type="EMBL" id="MDO4842775.1"/>
    </source>
</evidence>
<evidence type="ECO:0000313" key="6">
    <source>
        <dbReference type="Proteomes" id="UP001168575"/>
    </source>
</evidence>
<dbReference type="GO" id="GO:0051287">
    <property type="term" value="F:NAD binding"/>
    <property type="evidence" value="ECO:0007669"/>
    <property type="project" value="InterPro"/>
</dbReference>
<dbReference type="SUPFAM" id="SSF53659">
    <property type="entry name" value="Isocitrate/Isopropylmalate dehydrogenase-like"/>
    <property type="match status" value="1"/>
</dbReference>
<keyword evidence="4" id="KW-0520">NAD</keyword>
<dbReference type="Gene3D" id="3.40.718.10">
    <property type="entry name" value="Isopropylmalate Dehydrogenase"/>
    <property type="match status" value="1"/>
</dbReference>
<keyword evidence="6" id="KW-1185">Reference proteome</keyword>
<comment type="similarity">
    <text evidence="1">Belongs to the PdxA family. PdxA2 subfamily.</text>
</comment>
<protein>
    <submittedName>
        <fullName evidence="5">4-hydroxythreonine-4-phosphate dehydrogenase PdxA</fullName>
    </submittedName>
</protein>
<proteinExistence type="inferred from homology"/>
<evidence type="ECO:0000256" key="2">
    <source>
        <dbReference type="ARBA" id="ARBA00022723"/>
    </source>
</evidence>
<gene>
    <name evidence="5" type="ORF">Q3982_08890</name>
</gene>
<dbReference type="Pfam" id="PF04166">
    <property type="entry name" value="PdxA"/>
    <property type="match status" value="1"/>
</dbReference>
<dbReference type="InterPro" id="IPR005255">
    <property type="entry name" value="PdxA_fam"/>
</dbReference>
<accession>A0AA43U9T6</accession>
<dbReference type="AlphaFoldDB" id="A0AA43U9T6"/>
<dbReference type="GO" id="GO:0046872">
    <property type="term" value="F:metal ion binding"/>
    <property type="evidence" value="ECO:0007669"/>
    <property type="project" value="UniProtKB-KW"/>
</dbReference>
<evidence type="ECO:0000256" key="3">
    <source>
        <dbReference type="ARBA" id="ARBA00023002"/>
    </source>
</evidence>
<dbReference type="EMBL" id="JAUMVS010000303">
    <property type="protein sequence ID" value="MDO4842775.1"/>
    <property type="molecule type" value="Genomic_DNA"/>
</dbReference>
<reference evidence="5" key="1">
    <citation type="submission" date="2023-07" db="EMBL/GenBank/DDBJ databases">
        <title>Between Cages and Wild: Unraveling the Impact of Captivity on Animal Microbiomes and Antimicrobial Resistance.</title>
        <authorList>
            <person name="Schmartz G.P."/>
            <person name="Rehner J."/>
            <person name="Schuff M.J."/>
            <person name="Becker S.L."/>
            <person name="Kravczyk M."/>
            <person name="Gurevich A."/>
            <person name="Francke R."/>
            <person name="Mueller R."/>
            <person name="Keller V."/>
            <person name="Keller A."/>
        </authorList>
    </citation>
    <scope>NUCLEOTIDE SEQUENCE</scope>
    <source>
        <strain evidence="5">S12M_St_49</strain>
    </source>
</reference>
<organism evidence="5 6">
    <name type="scientific">Phoenicibacter congonensis</name>
    <dbReference type="NCBI Taxonomy" id="1944646"/>
    <lineage>
        <taxon>Bacteria</taxon>
        <taxon>Bacillati</taxon>
        <taxon>Actinomycetota</taxon>
        <taxon>Coriobacteriia</taxon>
        <taxon>Eggerthellales</taxon>
        <taxon>Eggerthellaceae</taxon>
        <taxon>Phoenicibacter</taxon>
    </lineage>
</organism>
<comment type="caution">
    <text evidence="5">The sequence shown here is derived from an EMBL/GenBank/DDBJ whole genome shotgun (WGS) entry which is preliminary data.</text>
</comment>
<keyword evidence="3" id="KW-0560">Oxidoreductase</keyword>
<evidence type="ECO:0000256" key="1">
    <source>
        <dbReference type="ARBA" id="ARBA00009464"/>
    </source>
</evidence>
<dbReference type="Proteomes" id="UP001168575">
    <property type="component" value="Unassembled WGS sequence"/>
</dbReference>
<evidence type="ECO:0000256" key="4">
    <source>
        <dbReference type="ARBA" id="ARBA00023027"/>
    </source>
</evidence>
<sequence length="362" mass="40043">MERIKIGITQGDINGIGYELILNTFEAEEMTSICTPVIYGSPKVATYHRKTLGCETNFQVVESAEAAKDGHLNMINSFGEDELKIEIGQATEEAGKAALISLDKALKDLRDGKIDALVTSPLNNACIKLDNGTTFQGQTSYIEETMGEGKKALKIFIANNLRIALATDKIPVSEIPGHINKETLAERLVTLHNTLKRDFFIDNPRIAVLALNPHADGQEEQEIIIPVIDELFKRGVRCVGPYPADEFFGTGNHKHFDAVLAMYYDQGVSAFKSLALNEGVNYTAGLSVLRTAPAIGVCYDIAGKNMVEDEQPFREAIYAAVDAVRNRSRFDQERTNPLQKQYVAKRDDSDKLKLDQVTEEDN</sequence>
<name>A0AA43U9T6_9ACTN</name>
<dbReference type="PANTHER" id="PTHR30004">
    <property type="entry name" value="4-HYDROXYTHREONINE-4-PHOSPHATE DEHYDROGENASE"/>
    <property type="match status" value="1"/>
</dbReference>
<dbReference type="PANTHER" id="PTHR30004:SF6">
    <property type="entry name" value="D-THREONATE 4-PHOSPHATE DEHYDROGENASE"/>
    <property type="match status" value="1"/>
</dbReference>
<keyword evidence="2" id="KW-0479">Metal-binding</keyword>